<proteinExistence type="inferred from homology"/>
<dbReference type="GeneID" id="22915809"/>
<dbReference type="RefSeq" id="XP_011133266.1">
    <property type="nucleotide sequence ID" value="XM_011134964.1"/>
</dbReference>
<feature type="transmembrane region" description="Helical" evidence="7">
    <location>
        <begin position="52"/>
        <end position="71"/>
    </location>
</feature>
<comment type="caution">
    <text evidence="8">The sequence shown here is derived from an EMBL/GenBank/DDBJ whole genome shotgun (WGS) entry which is preliminary data.</text>
</comment>
<dbReference type="InterPro" id="IPR005045">
    <property type="entry name" value="CDC50/LEM3_fam"/>
</dbReference>
<reference evidence="8" key="1">
    <citation type="submission" date="2013-12" db="EMBL/GenBank/DDBJ databases">
        <authorList>
            <person name="Omoto C.K."/>
            <person name="Sibley D."/>
            <person name="Venepally P."/>
            <person name="Hadjithomas M."/>
            <person name="Karamycheva S."/>
            <person name="Brunk B."/>
            <person name="Roos D."/>
            <person name="Caler E."/>
            <person name="Lorenzi H."/>
        </authorList>
    </citation>
    <scope>NUCLEOTIDE SEQUENCE</scope>
</reference>
<accession>A0A023AYJ2</accession>
<dbReference type="GO" id="GO:0005794">
    <property type="term" value="C:Golgi apparatus"/>
    <property type="evidence" value="ECO:0007669"/>
    <property type="project" value="TreeGrafter"/>
</dbReference>
<feature type="region of interest" description="Disordered" evidence="6">
    <location>
        <begin position="288"/>
        <end position="308"/>
    </location>
</feature>
<evidence type="ECO:0000256" key="3">
    <source>
        <dbReference type="ARBA" id="ARBA00022692"/>
    </source>
</evidence>
<evidence type="ECO:0000256" key="4">
    <source>
        <dbReference type="ARBA" id="ARBA00022989"/>
    </source>
</evidence>
<sequence length="496" mass="55015">MSTVKQALPTIVVTQSELDHFALRRYRRRQFMFQQQIFEHYMRPSNAFRRYNGCRFVAVLGAALILTGLLIRNMSQSTLVMAEYRVGQSEVIFNVSKQLQGPFGVYVYLNNFYSNVRQYIDANPEYFSADHTCESVTTAAEVWDIRSKESFPEFSNSTNPEAPFYPCGRQSATFFNDYFSIHQLVCREEYCPSGPGSPSAKKASPSAKKASPDGVSSEGVSPEGVSPDGVSPEGVSPDGVSPDGVSPDGVSPDGVALDHWQLGTEVAGEAVSARKVYAPDGEREVYLVSSSEQPASEPSETGLDDELTGLGDEYSQIGGAGLGRTGLKAVDGDLTCCIKGEEEVMITDQIAPTQWFPLFSVQPRKDQWTDIITNNRLQAWYYKPFLNNRAVLLGILSNYYLSPANYLITFTQNVWPAHTFRTRKQIAVATFGPLGSEQSFLSALAISWGCGCLLIAVIFHWAVRRNIVFQTGTMADVPPEDIQNQWIQHAKAWRNY</sequence>
<evidence type="ECO:0000256" key="5">
    <source>
        <dbReference type="ARBA" id="ARBA00023136"/>
    </source>
</evidence>
<gene>
    <name evidence="8" type="ORF">GNI_169490</name>
</gene>
<dbReference type="GO" id="GO:0005886">
    <property type="term" value="C:plasma membrane"/>
    <property type="evidence" value="ECO:0007669"/>
    <property type="project" value="TreeGrafter"/>
</dbReference>
<comment type="similarity">
    <text evidence="2">Belongs to the CDC50/LEM3 family.</text>
</comment>
<evidence type="ECO:0000256" key="7">
    <source>
        <dbReference type="SAM" id="Phobius"/>
    </source>
</evidence>
<dbReference type="Pfam" id="PF03381">
    <property type="entry name" value="CDC50"/>
    <property type="match status" value="2"/>
</dbReference>
<evidence type="ECO:0000256" key="1">
    <source>
        <dbReference type="ARBA" id="ARBA00004141"/>
    </source>
</evidence>
<evidence type="ECO:0000256" key="6">
    <source>
        <dbReference type="SAM" id="MobiDB-lite"/>
    </source>
</evidence>
<dbReference type="OrthoDB" id="384965at2759"/>
<protein>
    <submittedName>
        <fullName evidence="8">LEM3/CDC50 family protein</fullName>
    </submittedName>
</protein>
<keyword evidence="5 7" id="KW-0472">Membrane</keyword>
<keyword evidence="4 7" id="KW-1133">Transmembrane helix</keyword>
<dbReference type="EMBL" id="AFNH02001269">
    <property type="protein sequence ID" value="EZG43503.1"/>
    <property type="molecule type" value="Genomic_DNA"/>
</dbReference>
<feature type="region of interest" description="Disordered" evidence="6">
    <location>
        <begin position="195"/>
        <end position="256"/>
    </location>
</feature>
<organism evidence="8 9">
    <name type="scientific">Gregarina niphandrodes</name>
    <name type="common">Septate eugregarine</name>
    <dbReference type="NCBI Taxonomy" id="110365"/>
    <lineage>
        <taxon>Eukaryota</taxon>
        <taxon>Sar</taxon>
        <taxon>Alveolata</taxon>
        <taxon>Apicomplexa</taxon>
        <taxon>Conoidasida</taxon>
        <taxon>Gregarinasina</taxon>
        <taxon>Eugregarinorida</taxon>
        <taxon>Gregarinidae</taxon>
        <taxon>Gregarina</taxon>
    </lineage>
</organism>
<dbReference type="PANTHER" id="PTHR10926:SF0">
    <property type="entry name" value="CDC50, ISOFORM A"/>
    <property type="match status" value="1"/>
</dbReference>
<keyword evidence="3 7" id="KW-0812">Transmembrane</keyword>
<evidence type="ECO:0000313" key="9">
    <source>
        <dbReference type="Proteomes" id="UP000019763"/>
    </source>
</evidence>
<comment type="subcellular location">
    <subcellularLocation>
        <location evidence="1">Membrane</location>
        <topology evidence="1">Multi-pass membrane protein</topology>
    </subcellularLocation>
</comment>
<feature type="compositionally biased region" description="Low complexity" evidence="6">
    <location>
        <begin position="289"/>
        <end position="300"/>
    </location>
</feature>
<feature type="transmembrane region" description="Helical" evidence="7">
    <location>
        <begin position="440"/>
        <end position="463"/>
    </location>
</feature>
<evidence type="ECO:0000256" key="2">
    <source>
        <dbReference type="ARBA" id="ARBA00009457"/>
    </source>
</evidence>
<dbReference type="Proteomes" id="UP000019763">
    <property type="component" value="Unassembled WGS sequence"/>
</dbReference>
<name>A0A023AYJ2_GRENI</name>
<feature type="compositionally biased region" description="Low complexity" evidence="6">
    <location>
        <begin position="195"/>
        <end position="227"/>
    </location>
</feature>
<dbReference type="GO" id="GO:0005783">
    <property type="term" value="C:endoplasmic reticulum"/>
    <property type="evidence" value="ECO:0007669"/>
    <property type="project" value="TreeGrafter"/>
</dbReference>
<evidence type="ECO:0000313" key="8">
    <source>
        <dbReference type="EMBL" id="EZG43503.1"/>
    </source>
</evidence>
<keyword evidence="9" id="KW-1185">Reference proteome</keyword>
<dbReference type="VEuPathDB" id="CryptoDB:GNI_169490"/>
<dbReference type="AlphaFoldDB" id="A0A023AYJ2"/>
<dbReference type="PANTHER" id="PTHR10926">
    <property type="entry name" value="CELL CYCLE CONTROL PROTEIN 50"/>
    <property type="match status" value="1"/>
</dbReference>